<name>A0A843V5S2_COLES</name>
<reference evidence="1" key="1">
    <citation type="submission" date="2017-07" db="EMBL/GenBank/DDBJ databases">
        <title>Taro Niue Genome Assembly and Annotation.</title>
        <authorList>
            <person name="Atibalentja N."/>
            <person name="Keating K."/>
            <person name="Fields C.J."/>
        </authorList>
    </citation>
    <scope>NUCLEOTIDE SEQUENCE</scope>
    <source>
        <strain evidence="1">Niue_2</strain>
        <tissue evidence="1">Leaf</tissue>
    </source>
</reference>
<evidence type="ECO:0000313" key="2">
    <source>
        <dbReference type="Proteomes" id="UP000652761"/>
    </source>
</evidence>
<keyword evidence="2" id="KW-1185">Reference proteome</keyword>
<feature type="non-terminal residue" evidence="1">
    <location>
        <position position="81"/>
    </location>
</feature>
<gene>
    <name evidence="1" type="ORF">Taro_024196</name>
</gene>
<evidence type="ECO:0000313" key="1">
    <source>
        <dbReference type="EMBL" id="MQL91581.1"/>
    </source>
</evidence>
<accession>A0A843V5S2</accession>
<proteinExistence type="predicted"/>
<feature type="non-terminal residue" evidence="1">
    <location>
        <position position="1"/>
    </location>
</feature>
<comment type="caution">
    <text evidence="1">The sequence shown here is derived from an EMBL/GenBank/DDBJ whole genome shotgun (WGS) entry which is preliminary data.</text>
</comment>
<dbReference type="Proteomes" id="UP000652761">
    <property type="component" value="Unassembled WGS sequence"/>
</dbReference>
<organism evidence="1 2">
    <name type="scientific">Colocasia esculenta</name>
    <name type="common">Wild taro</name>
    <name type="synonym">Arum esculentum</name>
    <dbReference type="NCBI Taxonomy" id="4460"/>
    <lineage>
        <taxon>Eukaryota</taxon>
        <taxon>Viridiplantae</taxon>
        <taxon>Streptophyta</taxon>
        <taxon>Embryophyta</taxon>
        <taxon>Tracheophyta</taxon>
        <taxon>Spermatophyta</taxon>
        <taxon>Magnoliopsida</taxon>
        <taxon>Liliopsida</taxon>
        <taxon>Araceae</taxon>
        <taxon>Aroideae</taxon>
        <taxon>Colocasieae</taxon>
        <taxon>Colocasia</taxon>
    </lineage>
</organism>
<protein>
    <submittedName>
        <fullName evidence="1">Uncharacterized protein</fullName>
    </submittedName>
</protein>
<sequence length="81" mass="8930">LEPRKKVDGGHFTWTEHGKRTVEHAGTTWSSFLWRLPRAQPYTPRGVVGLASDTLPLRGQLQPEGGGSDALISQFLSAMDQ</sequence>
<dbReference type="EMBL" id="NMUH01001357">
    <property type="protein sequence ID" value="MQL91581.1"/>
    <property type="molecule type" value="Genomic_DNA"/>
</dbReference>
<dbReference type="AlphaFoldDB" id="A0A843V5S2"/>